<dbReference type="AlphaFoldDB" id="A0AAU8M2K3"/>
<protein>
    <submittedName>
        <fullName evidence="2">SAM hydroxide adenosyltransferase</fullName>
    </submittedName>
</protein>
<dbReference type="InterPro" id="IPR023227">
    <property type="entry name" value="SAM_OH_AdoTrfase_C_sf"/>
</dbReference>
<feature type="domain" description="S-adenosyl-l-methionine hydroxide adenosyltransferase C-terminal" evidence="1">
    <location>
        <begin position="2"/>
        <end position="37"/>
    </location>
</feature>
<dbReference type="SUPFAM" id="SSF101852">
    <property type="entry name" value="Bacterial fluorinating enzyme, C-terminal domain"/>
    <property type="match status" value="1"/>
</dbReference>
<dbReference type="EMBL" id="CP159373">
    <property type="protein sequence ID" value="XCN75276.1"/>
    <property type="molecule type" value="Genomic_DNA"/>
</dbReference>
<dbReference type="Gene3D" id="2.40.30.90">
    <property type="entry name" value="Bacterial fluorinating enzyme like"/>
    <property type="match status" value="1"/>
</dbReference>
<name>A0AAU8M2K3_9BACT</name>
<gene>
    <name evidence="2" type="ORF">Q3M24_11275</name>
</gene>
<dbReference type="InterPro" id="IPR046470">
    <property type="entry name" value="SAM_HAT_C"/>
</dbReference>
<proteinExistence type="predicted"/>
<reference evidence="2" key="1">
    <citation type="journal article" date="2024" name="Syst. Appl. Microbiol.">
        <title>First single-strain enrichments of Electrothrix cable bacteria, description of E. aestuarii sp. nov. and E. rattekaaiensis sp. nov., and proposal of a cable bacteria taxonomy following the rules of the SeqCode.</title>
        <authorList>
            <person name="Plum-Jensen L.E."/>
            <person name="Schramm A."/>
            <person name="Marshall I.P.G."/>
        </authorList>
    </citation>
    <scope>NUCLEOTIDE SEQUENCE</scope>
    <source>
        <strain evidence="2">Rat1</strain>
    </source>
</reference>
<sequence>MPGELLALFDSAGYLEIAVNRGSAAELTQCRISDPVQVNFS</sequence>
<dbReference type="KEGG" id="eaj:Q3M24_11275"/>
<organism evidence="2">
    <name type="scientific">Candidatus Electrothrix aestuarii</name>
    <dbReference type="NCBI Taxonomy" id="3062594"/>
    <lineage>
        <taxon>Bacteria</taxon>
        <taxon>Pseudomonadati</taxon>
        <taxon>Thermodesulfobacteriota</taxon>
        <taxon>Desulfobulbia</taxon>
        <taxon>Desulfobulbales</taxon>
        <taxon>Desulfobulbaceae</taxon>
        <taxon>Candidatus Electrothrix</taxon>
    </lineage>
</organism>
<evidence type="ECO:0000313" key="2">
    <source>
        <dbReference type="EMBL" id="XCN75276.1"/>
    </source>
</evidence>
<accession>A0AAU8M2K3</accession>
<reference evidence="2" key="2">
    <citation type="submission" date="2024-06" db="EMBL/GenBank/DDBJ databases">
        <authorList>
            <person name="Plum-Jensen L.E."/>
            <person name="Schramm A."/>
            <person name="Marshall I.P.G."/>
        </authorList>
    </citation>
    <scope>NUCLEOTIDE SEQUENCE</scope>
    <source>
        <strain evidence="2">Rat1</strain>
    </source>
</reference>
<evidence type="ECO:0000259" key="1">
    <source>
        <dbReference type="Pfam" id="PF20257"/>
    </source>
</evidence>
<dbReference type="Pfam" id="PF20257">
    <property type="entry name" value="SAM_HAT_C"/>
    <property type="match status" value="1"/>
</dbReference>